<dbReference type="AlphaFoldDB" id="A0A5B7KFY9"/>
<name>A0A5B7KFY9_PORTR</name>
<organism evidence="1 2">
    <name type="scientific">Portunus trituberculatus</name>
    <name type="common">Swimming crab</name>
    <name type="synonym">Neptunus trituberculatus</name>
    <dbReference type="NCBI Taxonomy" id="210409"/>
    <lineage>
        <taxon>Eukaryota</taxon>
        <taxon>Metazoa</taxon>
        <taxon>Ecdysozoa</taxon>
        <taxon>Arthropoda</taxon>
        <taxon>Crustacea</taxon>
        <taxon>Multicrustacea</taxon>
        <taxon>Malacostraca</taxon>
        <taxon>Eumalacostraca</taxon>
        <taxon>Eucarida</taxon>
        <taxon>Decapoda</taxon>
        <taxon>Pleocyemata</taxon>
        <taxon>Brachyura</taxon>
        <taxon>Eubrachyura</taxon>
        <taxon>Portunoidea</taxon>
        <taxon>Portunidae</taxon>
        <taxon>Portuninae</taxon>
        <taxon>Portunus</taxon>
    </lineage>
</organism>
<proteinExistence type="predicted"/>
<keyword evidence="2" id="KW-1185">Reference proteome</keyword>
<dbReference type="Proteomes" id="UP000324222">
    <property type="component" value="Unassembled WGS sequence"/>
</dbReference>
<evidence type="ECO:0000313" key="1">
    <source>
        <dbReference type="EMBL" id="MPD05764.1"/>
    </source>
</evidence>
<reference evidence="1 2" key="1">
    <citation type="submission" date="2019-05" db="EMBL/GenBank/DDBJ databases">
        <title>Another draft genome of Portunus trituberculatus and its Hox gene families provides insights of decapod evolution.</title>
        <authorList>
            <person name="Jeong J.-H."/>
            <person name="Song I."/>
            <person name="Kim S."/>
            <person name="Choi T."/>
            <person name="Kim D."/>
            <person name="Ryu S."/>
            <person name="Kim W."/>
        </authorList>
    </citation>
    <scope>NUCLEOTIDE SEQUENCE [LARGE SCALE GENOMIC DNA]</scope>
    <source>
        <tissue evidence="1">Muscle</tissue>
    </source>
</reference>
<gene>
    <name evidence="1" type="ORF">E2C01_101528</name>
</gene>
<protein>
    <submittedName>
        <fullName evidence="1">Uncharacterized protein</fullName>
    </submittedName>
</protein>
<accession>A0A5B7KFY9</accession>
<dbReference type="EMBL" id="VSRR010147708">
    <property type="protein sequence ID" value="MPD05764.1"/>
    <property type="molecule type" value="Genomic_DNA"/>
</dbReference>
<comment type="caution">
    <text evidence="1">The sequence shown here is derived from an EMBL/GenBank/DDBJ whole genome shotgun (WGS) entry which is preliminary data.</text>
</comment>
<evidence type="ECO:0000313" key="2">
    <source>
        <dbReference type="Proteomes" id="UP000324222"/>
    </source>
</evidence>
<sequence>MISSGQEAILRDQFLSRSPSSLWTRMCGDVWC</sequence>